<sequence length="411" mass="44833">MEVILDAVRTAAHSTDPLETEEIEACIKQIKTILLVRKKVSSLNKKLGLRKLLSRLYSHQPDELVLPFKQLQCTQIVAIGLSVPHFELNQYRYKPKFVNEVVNELVVSAPHLQENLGSQIFDRDVHATIAGLQVELRSPDYTAFVATCPKPSQSPEHQQKRIVAPTSEVDPAASHTVPPEQASSIATSTTGLNQPVPNGLEPSPDGGNAEAVNSPASNDARQPQSQPNRKRRRADKLGGRPGLNIPPNSKDAVLNRRRQDRADIEYNTRKRHCGTSPPQPQPPFSGTWVADTVAGQLYSDLYPSAYPETTSTTFGWQQNLSSPGLPQDDHSLSTTHSAPVASYPIPGHVALSDVSPNVADKVSGNLPNPFSSLQTYPYLVPVTGVLTGHEIRCYSDKDVGFRLPSSTPSGF</sequence>
<protein>
    <submittedName>
        <fullName evidence="2">Uncharacterized protein</fullName>
    </submittedName>
</protein>
<name>L7JR56_PYRO1</name>
<gene>
    <name evidence="2" type="ORF">OOW_P131scaffold00006g6</name>
</gene>
<reference evidence="2" key="1">
    <citation type="journal article" date="2012" name="PLoS Genet.">
        <title>Comparative analysis of the genomes of two field isolates of the rice blast fungus Magnaporthe oryzae.</title>
        <authorList>
            <person name="Xue M."/>
            <person name="Yang J."/>
            <person name="Li Z."/>
            <person name="Hu S."/>
            <person name="Yao N."/>
            <person name="Dean R.A."/>
            <person name="Zhao W."/>
            <person name="Shen M."/>
            <person name="Zhang H."/>
            <person name="Li C."/>
            <person name="Liu L."/>
            <person name="Cao L."/>
            <person name="Xu X."/>
            <person name="Xing Y."/>
            <person name="Hsiang T."/>
            <person name="Zhang Z."/>
            <person name="Xu J.R."/>
            <person name="Peng Y.L."/>
        </authorList>
    </citation>
    <scope>NUCLEOTIDE SEQUENCE [LARGE SCALE GENOMIC DNA]</scope>
    <source>
        <strain evidence="2">P131</strain>
    </source>
</reference>
<feature type="region of interest" description="Disordered" evidence="1">
    <location>
        <begin position="317"/>
        <end position="339"/>
    </location>
</feature>
<dbReference type="EMBL" id="JH795725">
    <property type="protein sequence ID" value="ELQ70543.1"/>
    <property type="molecule type" value="Genomic_DNA"/>
</dbReference>
<organism>
    <name type="scientific">Pyricularia oryzae (strain P131)</name>
    <name type="common">Rice blast fungus</name>
    <name type="synonym">Magnaporthe oryzae</name>
    <dbReference type="NCBI Taxonomy" id="1143193"/>
    <lineage>
        <taxon>Eukaryota</taxon>
        <taxon>Fungi</taxon>
        <taxon>Dikarya</taxon>
        <taxon>Ascomycota</taxon>
        <taxon>Pezizomycotina</taxon>
        <taxon>Sordariomycetes</taxon>
        <taxon>Sordariomycetidae</taxon>
        <taxon>Magnaporthales</taxon>
        <taxon>Pyriculariaceae</taxon>
        <taxon>Pyricularia</taxon>
    </lineage>
</organism>
<feature type="region of interest" description="Disordered" evidence="1">
    <location>
        <begin position="167"/>
        <end position="285"/>
    </location>
</feature>
<evidence type="ECO:0000313" key="2">
    <source>
        <dbReference type="EMBL" id="ELQ70543.1"/>
    </source>
</evidence>
<feature type="compositionally biased region" description="Polar residues" evidence="1">
    <location>
        <begin position="181"/>
        <end position="196"/>
    </location>
</feature>
<accession>L7JR56</accession>
<dbReference type="AlphaFoldDB" id="L7JR56"/>
<proteinExistence type="predicted"/>
<feature type="compositionally biased region" description="Polar residues" evidence="1">
    <location>
        <begin position="214"/>
        <end position="227"/>
    </location>
</feature>
<evidence type="ECO:0000256" key="1">
    <source>
        <dbReference type="SAM" id="MobiDB-lite"/>
    </source>
</evidence>